<feature type="compositionally biased region" description="Acidic residues" evidence="1">
    <location>
        <begin position="244"/>
        <end position="268"/>
    </location>
</feature>
<accession>A0AAD6YHJ1</accession>
<dbReference type="AlphaFoldDB" id="A0AAD6YHJ1"/>
<feature type="compositionally biased region" description="Pro residues" evidence="1">
    <location>
        <begin position="285"/>
        <end position="296"/>
    </location>
</feature>
<comment type="caution">
    <text evidence="2">The sequence shown here is derived from an EMBL/GenBank/DDBJ whole genome shotgun (WGS) entry which is preliminary data.</text>
</comment>
<keyword evidence="3" id="KW-1185">Reference proteome</keyword>
<name>A0AAD6YHJ1_9AGAR</name>
<proteinExistence type="predicted"/>
<evidence type="ECO:0000313" key="3">
    <source>
        <dbReference type="Proteomes" id="UP001219525"/>
    </source>
</evidence>
<sequence>MVARKSQHHRSPRSPNPTRSRASRRAARHAELARLTARTRRAVAAVSQAQDAASHARDAVTQAQDAVTQARAVDSQAREAALGYATLLIEDIAGLPETSINVLAIALLDGSFQTLAQAVADTGVSAESFLALRDRWRLLYEIPERSASPEGLPAALAAVSTFGERGVLLEGSSINNTTFLVAAELYLALEREVRGDAGLALNIINLFSDLSMHPAAAGPGPRVAIRLRAGDEVDELESSGAGDDVNDVDNDVNDDKVDDDNIVNDDGDGSGTYRPTLRRRHSRPTPLPPPLPRLSL</sequence>
<dbReference type="Proteomes" id="UP001219525">
    <property type="component" value="Unassembled WGS sequence"/>
</dbReference>
<feature type="compositionally biased region" description="Basic residues" evidence="1">
    <location>
        <begin position="1"/>
        <end position="12"/>
    </location>
</feature>
<feature type="region of interest" description="Disordered" evidence="1">
    <location>
        <begin position="234"/>
        <end position="296"/>
    </location>
</feature>
<dbReference type="EMBL" id="JARJCW010000008">
    <property type="protein sequence ID" value="KAJ7221757.1"/>
    <property type="molecule type" value="Genomic_DNA"/>
</dbReference>
<feature type="region of interest" description="Disordered" evidence="1">
    <location>
        <begin position="1"/>
        <end position="28"/>
    </location>
</feature>
<protein>
    <submittedName>
        <fullName evidence="2">Uncharacterized protein</fullName>
    </submittedName>
</protein>
<organism evidence="2 3">
    <name type="scientific">Mycena pura</name>
    <dbReference type="NCBI Taxonomy" id="153505"/>
    <lineage>
        <taxon>Eukaryota</taxon>
        <taxon>Fungi</taxon>
        <taxon>Dikarya</taxon>
        <taxon>Basidiomycota</taxon>
        <taxon>Agaricomycotina</taxon>
        <taxon>Agaricomycetes</taxon>
        <taxon>Agaricomycetidae</taxon>
        <taxon>Agaricales</taxon>
        <taxon>Marasmiineae</taxon>
        <taxon>Mycenaceae</taxon>
        <taxon>Mycena</taxon>
    </lineage>
</organism>
<gene>
    <name evidence="2" type="ORF">GGX14DRAFT_559231</name>
</gene>
<evidence type="ECO:0000313" key="2">
    <source>
        <dbReference type="EMBL" id="KAJ7221757.1"/>
    </source>
</evidence>
<evidence type="ECO:0000256" key="1">
    <source>
        <dbReference type="SAM" id="MobiDB-lite"/>
    </source>
</evidence>
<reference evidence="2" key="1">
    <citation type="submission" date="2023-03" db="EMBL/GenBank/DDBJ databases">
        <title>Massive genome expansion in bonnet fungi (Mycena s.s.) driven by repeated elements and novel gene families across ecological guilds.</title>
        <authorList>
            <consortium name="Lawrence Berkeley National Laboratory"/>
            <person name="Harder C.B."/>
            <person name="Miyauchi S."/>
            <person name="Viragh M."/>
            <person name="Kuo A."/>
            <person name="Thoen E."/>
            <person name="Andreopoulos B."/>
            <person name="Lu D."/>
            <person name="Skrede I."/>
            <person name="Drula E."/>
            <person name="Henrissat B."/>
            <person name="Morin E."/>
            <person name="Kohler A."/>
            <person name="Barry K."/>
            <person name="LaButti K."/>
            <person name="Morin E."/>
            <person name="Salamov A."/>
            <person name="Lipzen A."/>
            <person name="Mereny Z."/>
            <person name="Hegedus B."/>
            <person name="Baldrian P."/>
            <person name="Stursova M."/>
            <person name="Weitz H."/>
            <person name="Taylor A."/>
            <person name="Grigoriev I.V."/>
            <person name="Nagy L.G."/>
            <person name="Martin F."/>
            <person name="Kauserud H."/>
        </authorList>
    </citation>
    <scope>NUCLEOTIDE SEQUENCE</scope>
    <source>
        <strain evidence="2">9144</strain>
    </source>
</reference>